<dbReference type="KEGG" id="pca:Pcar_2496"/>
<dbReference type="eggNOG" id="ENOG50333H8">
    <property type="taxonomic scope" value="Bacteria"/>
</dbReference>
<dbReference type="STRING" id="338963.Pcar_2496"/>
<name>Q3A1M2_SYNC1</name>
<keyword evidence="2" id="KW-1185">Reference proteome</keyword>
<dbReference type="RefSeq" id="WP_011342265.1">
    <property type="nucleotide sequence ID" value="NC_007498.2"/>
</dbReference>
<accession>Q3A1M2</accession>
<dbReference type="HOGENOM" id="CLU_2047457_0_0_7"/>
<sequence>MQDIDLDLLEYLVYTDTDYIKAAVADTTYLPRTVLGVGTFLLDNEGQVDLLTAKQQVTFTKFLKPLLFDVACHGIAGPETCMGNGRIEGDGLLQCYKSNIFRCRACRNATKTQSSSPEEA</sequence>
<protein>
    <submittedName>
        <fullName evidence="1">Uncharacterized protein</fullName>
    </submittedName>
</protein>
<proteinExistence type="predicted"/>
<dbReference type="Proteomes" id="UP000002534">
    <property type="component" value="Chromosome"/>
</dbReference>
<reference evidence="2" key="1">
    <citation type="submission" date="2005-10" db="EMBL/GenBank/DDBJ databases">
        <title>Complete sequence of Pelobacter carbinolicus DSM 2380.</title>
        <authorList>
            <person name="Copeland A."/>
            <person name="Lucas S."/>
            <person name="Lapidus A."/>
            <person name="Barry K."/>
            <person name="Detter J.C."/>
            <person name="Glavina T."/>
            <person name="Hammon N."/>
            <person name="Israni S."/>
            <person name="Pitluck S."/>
            <person name="Chertkov O."/>
            <person name="Schmutz J."/>
            <person name="Larimer F."/>
            <person name="Land M."/>
            <person name="Kyrpides N."/>
            <person name="Ivanova N."/>
            <person name="Richardson P."/>
        </authorList>
    </citation>
    <scope>NUCLEOTIDE SEQUENCE [LARGE SCALE GENOMIC DNA]</scope>
    <source>
        <strain evidence="2">DSM 2380 / NBRC 103641 / GraBd1</strain>
    </source>
</reference>
<evidence type="ECO:0000313" key="1">
    <source>
        <dbReference type="EMBL" id="ABA89735.1"/>
    </source>
</evidence>
<evidence type="ECO:0000313" key="2">
    <source>
        <dbReference type="Proteomes" id="UP000002534"/>
    </source>
</evidence>
<dbReference type="EMBL" id="CP000142">
    <property type="protein sequence ID" value="ABA89735.1"/>
    <property type="molecule type" value="Genomic_DNA"/>
</dbReference>
<reference evidence="1 2" key="2">
    <citation type="journal article" date="2012" name="BMC Genomics">
        <title>The genome of Pelobacter carbinolicus reveals surprising metabolic capabilities and physiological features.</title>
        <authorList>
            <person name="Aklujkar M."/>
            <person name="Haveman S.A."/>
            <person name="Didonato R.Jr."/>
            <person name="Chertkov O."/>
            <person name="Han C.S."/>
            <person name="Land M.L."/>
            <person name="Brown P."/>
            <person name="Lovley D.R."/>
        </authorList>
    </citation>
    <scope>NUCLEOTIDE SEQUENCE [LARGE SCALE GENOMIC DNA]</scope>
    <source>
        <strain evidence="2">DSM 2380 / NBRC 103641 / GraBd1</strain>
    </source>
</reference>
<gene>
    <name evidence="1" type="ordered locus">Pcar_2496</name>
</gene>
<dbReference type="AlphaFoldDB" id="Q3A1M2"/>
<organism evidence="1 2">
    <name type="scientific">Syntrophotalea carbinolica (strain DSM 2380 / NBRC 103641 / GraBd1)</name>
    <name type="common">Pelobacter carbinolicus</name>
    <dbReference type="NCBI Taxonomy" id="338963"/>
    <lineage>
        <taxon>Bacteria</taxon>
        <taxon>Pseudomonadati</taxon>
        <taxon>Thermodesulfobacteriota</taxon>
        <taxon>Desulfuromonadia</taxon>
        <taxon>Desulfuromonadales</taxon>
        <taxon>Syntrophotaleaceae</taxon>
        <taxon>Syntrophotalea</taxon>
    </lineage>
</organism>